<gene>
    <name evidence="2" type="ORF">LEA_01856</name>
</gene>
<dbReference type="Pfam" id="PF04230">
    <property type="entry name" value="PS_pyruv_trans"/>
    <property type="match status" value="1"/>
</dbReference>
<name>K1UP97_9ZZZZ</name>
<reference evidence="2" key="1">
    <citation type="journal article" date="2013" name="Environ. Microbiol.">
        <title>Microbiota from the distal guts of lean and obese adolescents exhibit partial functional redundancy besides clear differences in community structure.</title>
        <authorList>
            <person name="Ferrer M."/>
            <person name="Ruiz A."/>
            <person name="Lanza F."/>
            <person name="Haange S.B."/>
            <person name="Oberbach A."/>
            <person name="Till H."/>
            <person name="Bargiela R."/>
            <person name="Campoy C."/>
            <person name="Segura M.T."/>
            <person name="Richter M."/>
            <person name="von Bergen M."/>
            <person name="Seifert J."/>
            <person name="Suarez A."/>
        </authorList>
    </citation>
    <scope>NUCLEOTIDE SEQUENCE</scope>
</reference>
<proteinExistence type="predicted"/>
<accession>K1UP97</accession>
<dbReference type="EMBL" id="AJWY01001297">
    <property type="protein sequence ID" value="EKC79990.1"/>
    <property type="molecule type" value="Genomic_DNA"/>
</dbReference>
<dbReference type="AlphaFoldDB" id="K1UP97"/>
<evidence type="ECO:0000313" key="2">
    <source>
        <dbReference type="EMBL" id="EKC79990.1"/>
    </source>
</evidence>
<organism evidence="2">
    <name type="scientific">human gut metagenome</name>
    <dbReference type="NCBI Taxonomy" id="408170"/>
    <lineage>
        <taxon>unclassified sequences</taxon>
        <taxon>metagenomes</taxon>
        <taxon>organismal metagenomes</taxon>
    </lineage>
</organism>
<protein>
    <recommendedName>
        <fullName evidence="1">Polysaccharide pyruvyl transferase domain-containing protein</fullName>
    </recommendedName>
</protein>
<dbReference type="InterPro" id="IPR007345">
    <property type="entry name" value="Polysacch_pyruvyl_Trfase"/>
</dbReference>
<sequence>FVLGNIWTLLRSPRNKKFGEFNKNIKFTRKVNEKTICSLASEFDLFITGSDQVWNGNLSGHDSNYFLSFVKDSKKRASYAASFGFLNVPNGELEWYKQQIAGYRYYNVRETSGQKLVKELTGKDAKLTMDPTLLLEQNEWRKVMKVPDVKEPYILVYQITPSLKLAKVAEKLHKQTGYKVIAIPFIMDWPHRFTSLFKLGPAEFIGLFCNARYIVTDSFHGTAFSLIFNRKFWSLSSRKESRITSLLDILGLSNRIIYFDEKVPNDLTLDINYVDANVKFEQYRQNALSVIKEMIHEN</sequence>
<comment type="caution">
    <text evidence="2">The sequence shown here is derived from an EMBL/GenBank/DDBJ whole genome shotgun (WGS) entry which is preliminary data.</text>
</comment>
<feature type="non-terminal residue" evidence="2">
    <location>
        <position position="1"/>
    </location>
</feature>
<evidence type="ECO:0000259" key="1">
    <source>
        <dbReference type="Pfam" id="PF04230"/>
    </source>
</evidence>
<feature type="domain" description="Polysaccharide pyruvyl transferase" evidence="1">
    <location>
        <begin position="15"/>
        <end position="236"/>
    </location>
</feature>